<dbReference type="SUPFAM" id="SSF53448">
    <property type="entry name" value="Nucleotide-diphospho-sugar transferases"/>
    <property type="match status" value="1"/>
</dbReference>
<gene>
    <name evidence="1" type="ORF">UR34_C0020G0003</name>
</gene>
<accession>A0A0F9ZGP1</accession>
<sequence>MKKSTKLKINLFCSISKGRIEEVNKVLIPSIVKQKGVGTIILTLINYKADREINREDFVSNNTNLEIRIVNPDKPLGFGESHNLAFQKVTPEDFFFILNPDIALGEGCLVQMMNCFNKDVGIVEPTQFPFAHPKDKMKKQIIETNWASGCCLLINSKFFKEIGGFDKNFWMYLEDVDLSWKSWIQGYSVLHNPRAIVNHYTGLYFKYNSNSYEIEDFWSMRNFLYISYIYWGDSGLRKAKRILLKTEYNQQIKKEAIKSFEDLKQKVKIEHINVPKILENKIKIFGYNKFSKYPE</sequence>
<dbReference type="Gene3D" id="3.90.550.10">
    <property type="entry name" value="Spore Coat Polysaccharide Biosynthesis Protein SpsA, Chain A"/>
    <property type="match status" value="1"/>
</dbReference>
<dbReference type="InterPro" id="IPR029044">
    <property type="entry name" value="Nucleotide-diphossugar_trans"/>
</dbReference>
<evidence type="ECO:0000313" key="1">
    <source>
        <dbReference type="EMBL" id="KKP43144.1"/>
    </source>
</evidence>
<proteinExistence type="predicted"/>
<keyword evidence="1" id="KW-0808">Transferase</keyword>
<dbReference type="Proteomes" id="UP000034302">
    <property type="component" value="Unassembled WGS sequence"/>
</dbReference>
<dbReference type="PANTHER" id="PTHR43179:SF7">
    <property type="entry name" value="RHAMNOSYLTRANSFERASE WBBL"/>
    <property type="match status" value="1"/>
</dbReference>
<protein>
    <submittedName>
        <fullName evidence="1">Glycosyltransferase-like protein</fullName>
    </submittedName>
</protein>
<dbReference type="AlphaFoldDB" id="A0A0F9ZGP1"/>
<dbReference type="EMBL" id="LBOV01000020">
    <property type="protein sequence ID" value="KKP43144.1"/>
    <property type="molecule type" value="Genomic_DNA"/>
</dbReference>
<reference evidence="1 2" key="1">
    <citation type="journal article" date="2015" name="Nature">
        <title>rRNA introns, odd ribosomes, and small enigmatic genomes across a large radiation of phyla.</title>
        <authorList>
            <person name="Brown C.T."/>
            <person name="Hug L.A."/>
            <person name="Thomas B.C."/>
            <person name="Sharon I."/>
            <person name="Castelle C.J."/>
            <person name="Singh A."/>
            <person name="Wilkins M.J."/>
            <person name="Williams K.H."/>
            <person name="Banfield J.F."/>
        </authorList>
    </citation>
    <scope>NUCLEOTIDE SEQUENCE [LARGE SCALE GENOMIC DNA]</scope>
</reference>
<dbReference type="GO" id="GO:0016740">
    <property type="term" value="F:transferase activity"/>
    <property type="evidence" value="ECO:0007669"/>
    <property type="project" value="UniProtKB-KW"/>
</dbReference>
<evidence type="ECO:0000313" key="2">
    <source>
        <dbReference type="Proteomes" id="UP000034302"/>
    </source>
</evidence>
<organism evidence="1 2">
    <name type="scientific">candidate division WS6 bacterium GW2011_GWC1_33_20</name>
    <dbReference type="NCBI Taxonomy" id="1619089"/>
    <lineage>
        <taxon>Bacteria</taxon>
        <taxon>Candidatus Dojkabacteria</taxon>
    </lineage>
</organism>
<dbReference type="PANTHER" id="PTHR43179">
    <property type="entry name" value="RHAMNOSYLTRANSFERASE WBBL"/>
    <property type="match status" value="1"/>
</dbReference>
<name>A0A0F9ZGP1_9BACT</name>
<comment type="caution">
    <text evidence="1">The sequence shown here is derived from an EMBL/GenBank/DDBJ whole genome shotgun (WGS) entry which is preliminary data.</text>
</comment>